<dbReference type="AlphaFoldDB" id="A0A1R2BZM1"/>
<evidence type="ECO:0000313" key="3">
    <source>
        <dbReference type="EMBL" id="OMJ82137.1"/>
    </source>
</evidence>
<evidence type="ECO:0000256" key="1">
    <source>
        <dbReference type="SAM" id="MobiDB-lite"/>
    </source>
</evidence>
<feature type="region of interest" description="Disordered" evidence="1">
    <location>
        <begin position="494"/>
        <end position="545"/>
    </location>
</feature>
<reference evidence="3 4" key="1">
    <citation type="submission" date="2016-11" db="EMBL/GenBank/DDBJ databases">
        <title>The macronuclear genome of Stentor coeruleus: a giant cell with tiny introns.</title>
        <authorList>
            <person name="Slabodnick M."/>
            <person name="Ruby J.G."/>
            <person name="Reiff S.B."/>
            <person name="Swart E.C."/>
            <person name="Gosai S."/>
            <person name="Prabakaran S."/>
            <person name="Witkowska E."/>
            <person name="Larue G.E."/>
            <person name="Fisher S."/>
            <person name="Freeman R.M."/>
            <person name="Gunawardena J."/>
            <person name="Chu W."/>
            <person name="Stover N.A."/>
            <person name="Gregory B.D."/>
            <person name="Nowacki M."/>
            <person name="Derisi J."/>
            <person name="Roy S.W."/>
            <person name="Marshall W.F."/>
            <person name="Sood P."/>
        </authorList>
    </citation>
    <scope>NUCLEOTIDE SEQUENCE [LARGE SCALE GENOMIC DNA]</scope>
    <source>
        <strain evidence="3">WM001</strain>
    </source>
</reference>
<proteinExistence type="predicted"/>
<evidence type="ECO:0000256" key="2">
    <source>
        <dbReference type="SAM" id="Phobius"/>
    </source>
</evidence>
<gene>
    <name evidence="3" type="ORF">SteCoe_17258</name>
</gene>
<feature type="transmembrane region" description="Helical" evidence="2">
    <location>
        <begin position="358"/>
        <end position="380"/>
    </location>
</feature>
<feature type="compositionally biased region" description="Low complexity" evidence="1">
    <location>
        <begin position="533"/>
        <end position="545"/>
    </location>
</feature>
<keyword evidence="2" id="KW-1133">Transmembrane helix</keyword>
<feature type="transmembrane region" description="Helical" evidence="2">
    <location>
        <begin position="285"/>
        <end position="307"/>
    </location>
</feature>
<name>A0A1R2BZM1_9CILI</name>
<dbReference type="EMBL" id="MPUH01000352">
    <property type="protein sequence ID" value="OMJ82137.1"/>
    <property type="molecule type" value="Genomic_DNA"/>
</dbReference>
<comment type="caution">
    <text evidence="3">The sequence shown here is derived from an EMBL/GenBank/DDBJ whole genome shotgun (WGS) entry which is preliminary data.</text>
</comment>
<feature type="transmembrane region" description="Helical" evidence="2">
    <location>
        <begin position="322"/>
        <end position="346"/>
    </location>
</feature>
<sequence>MLMSVSDDYSKEYKTSTVELVLYLLQSYTGYLEQQDALKLLNIMANLIDYSESSTLFEIIDLITEKWFGDKLIESSVHFNNKIGIYRTKLIGSSIYSLEIDSSFLYLTFPESLQISNTTVYDISIVNYKSSDNIFEVTLYESGVYINYNLILAKPEISMITYTEPILLSIQGTFDIYSNYECLYLKSNDWTTGACEIQNVKENEIKVKINQFSTFKISKASKNCQSWLGLIIIASLLVVLMIIFVTIFCVIDYDKTKPLRRRYFIMTFPIISIFFKQESPRRAHISMNIFTSWLLLLILIGLTIHFVDPPEHTTDYSFQYYYMYQISCGGIAWGLSQIYVLISLFLMTYPLKNFKKSYFYTISMILSAFVTTLCVFAFTLMILQYCIESTNLWIFTFVMFIPIDLIAQMIYSIIINLILSRMSYDDKVFMVMKSCNSSVFSEEAVKMVLENRHNNTIIIKKVYNAENIKIEDYQEEEESMDNAGNIKIEDYQEEESMDNAENMKIKDYQEEEEELMDNPEIEAENPTGKFENENLNNSNSLISLG</sequence>
<feature type="compositionally biased region" description="Acidic residues" evidence="1">
    <location>
        <begin position="509"/>
        <end position="523"/>
    </location>
</feature>
<evidence type="ECO:0000313" key="4">
    <source>
        <dbReference type="Proteomes" id="UP000187209"/>
    </source>
</evidence>
<accession>A0A1R2BZM1</accession>
<dbReference type="Proteomes" id="UP000187209">
    <property type="component" value="Unassembled WGS sequence"/>
</dbReference>
<feature type="transmembrane region" description="Helical" evidence="2">
    <location>
        <begin position="392"/>
        <end position="419"/>
    </location>
</feature>
<organism evidence="3 4">
    <name type="scientific">Stentor coeruleus</name>
    <dbReference type="NCBI Taxonomy" id="5963"/>
    <lineage>
        <taxon>Eukaryota</taxon>
        <taxon>Sar</taxon>
        <taxon>Alveolata</taxon>
        <taxon>Ciliophora</taxon>
        <taxon>Postciliodesmatophora</taxon>
        <taxon>Heterotrichea</taxon>
        <taxon>Heterotrichida</taxon>
        <taxon>Stentoridae</taxon>
        <taxon>Stentor</taxon>
    </lineage>
</organism>
<keyword evidence="4" id="KW-1185">Reference proteome</keyword>
<keyword evidence="2" id="KW-0812">Transmembrane</keyword>
<protein>
    <submittedName>
        <fullName evidence="3">Uncharacterized protein</fullName>
    </submittedName>
</protein>
<feature type="transmembrane region" description="Helical" evidence="2">
    <location>
        <begin position="227"/>
        <end position="251"/>
    </location>
</feature>
<keyword evidence="2" id="KW-0472">Membrane</keyword>